<comment type="caution">
    <text evidence="2">The sequence shown here is derived from an EMBL/GenBank/DDBJ whole genome shotgun (WGS) entry which is preliminary data.</text>
</comment>
<dbReference type="RefSeq" id="WP_396679404.1">
    <property type="nucleotide sequence ID" value="NZ_JBIRPU010000007.1"/>
</dbReference>
<protein>
    <submittedName>
        <fullName evidence="2">DUF4255 domain-containing protein</fullName>
    </submittedName>
</protein>
<accession>A0ABW7SJ60</accession>
<keyword evidence="3" id="KW-1185">Reference proteome</keyword>
<evidence type="ECO:0000313" key="2">
    <source>
        <dbReference type="EMBL" id="MFI0793728.1"/>
    </source>
</evidence>
<organism evidence="2 3">
    <name type="scientific">Micromonospora rubida</name>
    <dbReference type="NCBI Taxonomy" id="2697657"/>
    <lineage>
        <taxon>Bacteria</taxon>
        <taxon>Bacillati</taxon>
        <taxon>Actinomycetota</taxon>
        <taxon>Actinomycetes</taxon>
        <taxon>Micromonosporales</taxon>
        <taxon>Micromonosporaceae</taxon>
        <taxon>Micromonospora</taxon>
    </lineage>
</organism>
<dbReference type="EMBL" id="JBIRPU010000007">
    <property type="protein sequence ID" value="MFI0793728.1"/>
    <property type="molecule type" value="Genomic_DNA"/>
</dbReference>
<dbReference type="InterPro" id="IPR025351">
    <property type="entry name" value="Pvc16_N"/>
</dbReference>
<feature type="domain" description="Pvc16 N-terminal" evidence="1">
    <location>
        <begin position="10"/>
        <end position="205"/>
    </location>
</feature>
<sequence length="423" mass="45374">MSNTLAVAMVTAALRRILGEALAGVPAGGVDNARVTTLRPDMLPAVDGEARGVNILLYEVIVNGHTTNSYLPTRRPDGTLVTRPEQALDLHYLLNFSGDEAALEPQRMLGVIVSTLAAQPVLSRELIRDVIARDTADDPTTWEQYADLADQVEGIRFTLLPLQLDELSKLWLMFPQSDYRLSVVYEASVVLLDRDLTPLPALPVRSRSADAITPRLPSISRVAADSAPTDPVLPGTLIRVDGQRLRGPYVTRVRVDDVETTVPPGSGTDERITLPLPAGVAAGVRVVQVLHPRLVGEPPQERFGAESNTEPVLVRPVVTGPVSAAPGEPGVVEVTVPVDPPVLAGQRVVLILNERHPPADQLGRGYAFAAPSREDAASSDTIVVAVRDVVPGGYLVRLQVDGAQSILRPGDDGRYDTPWVDVP</sequence>
<name>A0ABW7SJ60_9ACTN</name>
<evidence type="ECO:0000259" key="1">
    <source>
        <dbReference type="Pfam" id="PF14065"/>
    </source>
</evidence>
<dbReference type="Proteomes" id="UP001611075">
    <property type="component" value="Unassembled WGS sequence"/>
</dbReference>
<dbReference type="Pfam" id="PF14065">
    <property type="entry name" value="Pvc16_N"/>
    <property type="match status" value="1"/>
</dbReference>
<evidence type="ECO:0000313" key="3">
    <source>
        <dbReference type="Proteomes" id="UP001611075"/>
    </source>
</evidence>
<reference evidence="2 3" key="1">
    <citation type="submission" date="2024-10" db="EMBL/GenBank/DDBJ databases">
        <title>The Natural Products Discovery Center: Release of the First 8490 Sequenced Strains for Exploring Actinobacteria Biosynthetic Diversity.</title>
        <authorList>
            <person name="Kalkreuter E."/>
            <person name="Kautsar S.A."/>
            <person name="Yang D."/>
            <person name="Bader C.D."/>
            <person name="Teijaro C.N."/>
            <person name="Fluegel L."/>
            <person name="Davis C.M."/>
            <person name="Simpson J.R."/>
            <person name="Lauterbach L."/>
            <person name="Steele A.D."/>
            <person name="Gui C."/>
            <person name="Meng S."/>
            <person name="Li G."/>
            <person name="Viehrig K."/>
            <person name="Ye F."/>
            <person name="Su P."/>
            <person name="Kiefer A.F."/>
            <person name="Nichols A."/>
            <person name="Cepeda A.J."/>
            <person name="Yan W."/>
            <person name="Fan B."/>
            <person name="Jiang Y."/>
            <person name="Adhikari A."/>
            <person name="Zheng C.-J."/>
            <person name="Schuster L."/>
            <person name="Cowan T.M."/>
            <person name="Smanski M.J."/>
            <person name="Chevrette M.G."/>
            <person name="De Carvalho L.P.S."/>
            <person name="Shen B."/>
        </authorList>
    </citation>
    <scope>NUCLEOTIDE SEQUENCE [LARGE SCALE GENOMIC DNA]</scope>
    <source>
        <strain evidence="2 3">NPDC021253</strain>
    </source>
</reference>
<proteinExistence type="predicted"/>
<gene>
    <name evidence="2" type="ORF">ACH4OY_13710</name>
</gene>